<reference evidence="1 2" key="1">
    <citation type="submission" date="2024-05" db="EMBL/GenBank/DDBJ databases">
        <authorList>
            <person name="Wallberg A."/>
        </authorList>
    </citation>
    <scope>NUCLEOTIDE SEQUENCE [LARGE SCALE GENOMIC DNA]</scope>
</reference>
<evidence type="ECO:0000313" key="2">
    <source>
        <dbReference type="Proteomes" id="UP001497623"/>
    </source>
</evidence>
<organism evidence="1 2">
    <name type="scientific">Meganyctiphanes norvegica</name>
    <name type="common">Northern krill</name>
    <name type="synonym">Thysanopoda norvegica</name>
    <dbReference type="NCBI Taxonomy" id="48144"/>
    <lineage>
        <taxon>Eukaryota</taxon>
        <taxon>Metazoa</taxon>
        <taxon>Ecdysozoa</taxon>
        <taxon>Arthropoda</taxon>
        <taxon>Crustacea</taxon>
        <taxon>Multicrustacea</taxon>
        <taxon>Malacostraca</taxon>
        <taxon>Eumalacostraca</taxon>
        <taxon>Eucarida</taxon>
        <taxon>Euphausiacea</taxon>
        <taxon>Euphausiidae</taxon>
        <taxon>Meganyctiphanes</taxon>
    </lineage>
</organism>
<dbReference type="AlphaFoldDB" id="A0AAV2R9K0"/>
<gene>
    <name evidence="1" type="ORF">MNOR_LOCUS21586</name>
</gene>
<evidence type="ECO:0000313" key="1">
    <source>
        <dbReference type="EMBL" id="CAL4119012.1"/>
    </source>
</evidence>
<accession>A0AAV2R9K0</accession>
<keyword evidence="2" id="KW-1185">Reference proteome</keyword>
<feature type="non-terminal residue" evidence="1">
    <location>
        <position position="122"/>
    </location>
</feature>
<feature type="non-terminal residue" evidence="1">
    <location>
        <position position="1"/>
    </location>
</feature>
<dbReference type="InterPro" id="IPR008042">
    <property type="entry name" value="Retrotrans_Pao"/>
</dbReference>
<name>A0AAV2R9K0_MEGNR</name>
<comment type="caution">
    <text evidence="1">The sequence shown here is derived from an EMBL/GenBank/DDBJ whole genome shotgun (WGS) entry which is preliminary data.</text>
</comment>
<dbReference type="EMBL" id="CAXKWB010017486">
    <property type="protein sequence ID" value="CAL4119012.1"/>
    <property type="molecule type" value="Genomic_DNA"/>
</dbReference>
<proteinExistence type="predicted"/>
<sequence length="122" mass="13588">SNLVLAKAKVAPLKKRSLPQLELLGALTGVQGLLSLLNCFNNVKNIFVGLDAQICLSWITSPISTKNVYTANRIKDIKEILNKISVKFNKEVYFRYVPTLCNPGDMLTRGTSLVNFKKDLSF</sequence>
<dbReference type="Proteomes" id="UP001497623">
    <property type="component" value="Unassembled WGS sequence"/>
</dbReference>
<protein>
    <submittedName>
        <fullName evidence="1">Uncharacterized protein</fullName>
    </submittedName>
</protein>
<dbReference type="Pfam" id="PF05380">
    <property type="entry name" value="Peptidase_A17"/>
    <property type="match status" value="1"/>
</dbReference>